<dbReference type="AlphaFoldDB" id="A0A422PGQ3"/>
<reference evidence="2 3" key="1">
    <citation type="journal article" date="2018" name="BMC Genomics">
        <title>Genomic comparison of Trypanosoma conorhini and Trypanosoma rangeli to Trypanosoma cruzi strains of high and low virulence.</title>
        <authorList>
            <person name="Bradwell K.R."/>
            <person name="Koparde V.N."/>
            <person name="Matveyev A.V."/>
            <person name="Serrano M.G."/>
            <person name="Alves J.M."/>
            <person name="Parikh H."/>
            <person name="Huang B."/>
            <person name="Lee V."/>
            <person name="Espinosa-Alvarez O."/>
            <person name="Ortiz P.A."/>
            <person name="Costa-Martins A.G."/>
            <person name="Teixeira M.M."/>
            <person name="Buck G.A."/>
        </authorList>
    </citation>
    <scope>NUCLEOTIDE SEQUENCE [LARGE SCALE GENOMIC DNA]</scope>
    <source>
        <strain evidence="2 3">025E</strain>
    </source>
</reference>
<dbReference type="GeneID" id="40318613"/>
<name>A0A422PGQ3_9TRYP</name>
<dbReference type="EMBL" id="MKKU01000280">
    <property type="protein sequence ID" value="RNF16877.1"/>
    <property type="molecule type" value="Genomic_DNA"/>
</dbReference>
<feature type="domain" description="Treble clef zinc finger" evidence="1">
    <location>
        <begin position="298"/>
        <end position="342"/>
    </location>
</feature>
<gene>
    <name evidence="2" type="ORF">Tco025E_05002</name>
</gene>
<dbReference type="RefSeq" id="XP_029227955.1">
    <property type="nucleotide sequence ID" value="XM_029371906.1"/>
</dbReference>
<evidence type="ECO:0000259" key="1">
    <source>
        <dbReference type="Pfam" id="PF14311"/>
    </source>
</evidence>
<dbReference type="PANTHER" id="PTHR37317:SF5">
    <property type="entry name" value="ZINC-RIBBON DOMAIN-CONTAINING PROTEIN-RELATED"/>
    <property type="match status" value="1"/>
</dbReference>
<evidence type="ECO:0000313" key="3">
    <source>
        <dbReference type="Proteomes" id="UP000284403"/>
    </source>
</evidence>
<protein>
    <recommendedName>
        <fullName evidence="1">Treble clef zinc finger domain-containing protein</fullName>
    </recommendedName>
</protein>
<proteinExistence type="predicted"/>
<comment type="caution">
    <text evidence="2">The sequence shown here is derived from an EMBL/GenBank/DDBJ whole genome shotgun (WGS) entry which is preliminary data.</text>
</comment>
<accession>A0A422PGQ3</accession>
<dbReference type="PANTHER" id="PTHR37317">
    <property type="entry name" value="BLR8090 PROTEIN"/>
    <property type="match status" value="1"/>
</dbReference>
<dbReference type="InterPro" id="IPR025487">
    <property type="entry name" value="DUF4379"/>
</dbReference>
<dbReference type="Pfam" id="PF14311">
    <property type="entry name" value="DUF4379"/>
    <property type="match status" value="2"/>
</dbReference>
<dbReference type="Proteomes" id="UP000284403">
    <property type="component" value="Unassembled WGS sequence"/>
</dbReference>
<evidence type="ECO:0000313" key="2">
    <source>
        <dbReference type="EMBL" id="RNF16877.1"/>
    </source>
</evidence>
<feature type="domain" description="Treble clef zinc finger" evidence="1">
    <location>
        <begin position="91"/>
        <end position="136"/>
    </location>
</feature>
<sequence length="471" mass="52752">MQWRGGTVASCVRGVLHHRQRACAMLAVGAAPRAFCTATPLLMGHCVPTVKFSLGALPPKLQREFCCEENAQNLRHVTQRPPDTAADPTEKVVHVLPSWVHVVAWQCEACGCQWSARPVDRTDPQVSSFYACPKCVSGATAEPTATSDSRRSRLRRLAEVHPLLAAQWDEGRNAVLHNRVFIESVVDVPLPCSTVVWWACPHCRRSWRESVDSRVHRYEQQQQQERKKNDGDGGSATLPLCPSCERSGVYSSPRPEATLPSSAFAAVSSRCGENGVVGVKRFLKDDAVLLAEALLRPHEDPAALSLHSNKPLLWRCRWCTHEFTASIADRFLRYYRCPQCTGAVATPLNLLTIQRPDVVREVAQSVSRTKLLHMTIHDNTIVTFVCRTCMSPYRMSVRLRCVLQPGVTACPKCLWNRSQFAKEVAVANAERGALSAAPRLSMKKFRLKRRRRGTFDTVRNELRQRDPDLMN</sequence>
<dbReference type="OrthoDB" id="264480at2759"/>
<organism evidence="2 3">
    <name type="scientific">Trypanosoma conorhini</name>
    <dbReference type="NCBI Taxonomy" id="83891"/>
    <lineage>
        <taxon>Eukaryota</taxon>
        <taxon>Discoba</taxon>
        <taxon>Euglenozoa</taxon>
        <taxon>Kinetoplastea</taxon>
        <taxon>Metakinetoplastina</taxon>
        <taxon>Trypanosomatida</taxon>
        <taxon>Trypanosomatidae</taxon>
        <taxon>Trypanosoma</taxon>
    </lineage>
</organism>
<keyword evidence="3" id="KW-1185">Reference proteome</keyword>